<keyword evidence="4 6" id="KW-1133">Transmembrane helix</keyword>
<evidence type="ECO:0000256" key="4">
    <source>
        <dbReference type="ARBA" id="ARBA00022989"/>
    </source>
</evidence>
<evidence type="ECO:0000256" key="2">
    <source>
        <dbReference type="ARBA" id="ARBA00009399"/>
    </source>
</evidence>
<dbReference type="Pfam" id="PF04138">
    <property type="entry name" value="GtrA_DPMS_TM"/>
    <property type="match status" value="1"/>
</dbReference>
<gene>
    <name evidence="8" type="ORF">M8009_03380</name>
</gene>
<organism evidence="8 9">
    <name type="scientific">Halomonas gemina</name>
    <dbReference type="NCBI Taxonomy" id="2945105"/>
    <lineage>
        <taxon>Bacteria</taxon>
        <taxon>Pseudomonadati</taxon>
        <taxon>Pseudomonadota</taxon>
        <taxon>Gammaproteobacteria</taxon>
        <taxon>Oceanospirillales</taxon>
        <taxon>Halomonadaceae</taxon>
        <taxon>Halomonas</taxon>
    </lineage>
</organism>
<evidence type="ECO:0000256" key="3">
    <source>
        <dbReference type="ARBA" id="ARBA00022692"/>
    </source>
</evidence>
<keyword evidence="3 6" id="KW-0812">Transmembrane</keyword>
<dbReference type="PANTHER" id="PTHR38459:SF1">
    <property type="entry name" value="PROPHAGE BACTOPRENOL-LINKED GLUCOSE TRANSLOCASE HOMOLOG"/>
    <property type="match status" value="1"/>
</dbReference>
<feature type="transmembrane region" description="Helical" evidence="6">
    <location>
        <begin position="84"/>
        <end position="105"/>
    </location>
</feature>
<comment type="subcellular location">
    <subcellularLocation>
        <location evidence="1">Membrane</location>
        <topology evidence="1">Multi-pass membrane protein</topology>
    </subcellularLocation>
</comment>
<protein>
    <submittedName>
        <fullName evidence="8">GtrA family protein</fullName>
    </submittedName>
</protein>
<evidence type="ECO:0000256" key="1">
    <source>
        <dbReference type="ARBA" id="ARBA00004141"/>
    </source>
</evidence>
<evidence type="ECO:0000256" key="6">
    <source>
        <dbReference type="SAM" id="Phobius"/>
    </source>
</evidence>
<dbReference type="RefSeq" id="WP_250059343.1">
    <property type="nucleotide sequence ID" value="NZ_JAMJPK010000001.1"/>
</dbReference>
<evidence type="ECO:0000313" key="9">
    <source>
        <dbReference type="Proteomes" id="UP001165369"/>
    </source>
</evidence>
<comment type="similarity">
    <text evidence="2">Belongs to the GtrA family.</text>
</comment>
<dbReference type="EMBL" id="JAMJPK010000001">
    <property type="protein sequence ID" value="MCL7939345.1"/>
    <property type="molecule type" value="Genomic_DNA"/>
</dbReference>
<feature type="transmembrane region" description="Helical" evidence="6">
    <location>
        <begin position="12"/>
        <end position="36"/>
    </location>
</feature>
<accession>A0ABT0SXF5</accession>
<reference evidence="8" key="1">
    <citation type="submission" date="2022-05" db="EMBL/GenBank/DDBJ databases">
        <title>Halomonas geminus sp. nov. and Halomonas llamarensis sp. nov. isolated from high-altitude salars of the Atacama Desert.</title>
        <authorList>
            <person name="Hintersatz C."/>
            <person name="Rojas L.A."/>
            <person name="Wei T.-S."/>
            <person name="Kutschke S."/>
            <person name="Lehmann F."/>
            <person name="Jain R."/>
            <person name="Pollmann K."/>
        </authorList>
    </citation>
    <scope>NUCLEOTIDE SEQUENCE</scope>
    <source>
        <strain evidence="8">ATCH28</strain>
    </source>
</reference>
<evidence type="ECO:0000313" key="8">
    <source>
        <dbReference type="EMBL" id="MCL7939345.1"/>
    </source>
</evidence>
<sequence>MIKRLIHSSSNNATFLRFAIVACSISAIDISVLYGLHEGYQVNVFLSRIFSYFLAMTAGYFLNRHFTFHRHQRFRKLLADLVRFYSVFTVGGLINYGIFAVTVTLGHQLGLKPGATFLLPLLGVWLGGMAGMSFNYVVSHKLVFRQP</sequence>
<evidence type="ECO:0000256" key="5">
    <source>
        <dbReference type="ARBA" id="ARBA00023136"/>
    </source>
</evidence>
<feature type="transmembrane region" description="Helical" evidence="6">
    <location>
        <begin position="42"/>
        <end position="63"/>
    </location>
</feature>
<dbReference type="PANTHER" id="PTHR38459">
    <property type="entry name" value="PROPHAGE BACTOPRENOL-LINKED GLUCOSE TRANSLOCASE HOMOLOG"/>
    <property type="match status" value="1"/>
</dbReference>
<name>A0ABT0SXF5_9GAMM</name>
<evidence type="ECO:0000259" key="7">
    <source>
        <dbReference type="Pfam" id="PF04138"/>
    </source>
</evidence>
<comment type="caution">
    <text evidence="8">The sequence shown here is derived from an EMBL/GenBank/DDBJ whole genome shotgun (WGS) entry which is preliminary data.</text>
</comment>
<dbReference type="InterPro" id="IPR051401">
    <property type="entry name" value="GtrA_CellWall_Glycosyl"/>
</dbReference>
<dbReference type="Proteomes" id="UP001165369">
    <property type="component" value="Unassembled WGS sequence"/>
</dbReference>
<dbReference type="InterPro" id="IPR007267">
    <property type="entry name" value="GtrA_DPMS_TM"/>
</dbReference>
<keyword evidence="5 6" id="KW-0472">Membrane</keyword>
<keyword evidence="9" id="KW-1185">Reference proteome</keyword>
<feature type="transmembrane region" description="Helical" evidence="6">
    <location>
        <begin position="117"/>
        <end position="138"/>
    </location>
</feature>
<feature type="domain" description="GtrA/DPMS transmembrane" evidence="7">
    <location>
        <begin position="17"/>
        <end position="144"/>
    </location>
</feature>
<proteinExistence type="inferred from homology"/>